<dbReference type="InterPro" id="IPR012337">
    <property type="entry name" value="RNaseH-like_sf"/>
</dbReference>
<accession>A0AAF1ASR4</accession>
<sequence length="85" mass="9530">MLQSAPGRICFTSDLWTSIVIDGYLILNFSAIPPPRTGVNLCDKIYSLFLDWGIEKKFFTMSVDNASSNASSDARKLKFMVKISF</sequence>
<dbReference type="PANTHER" id="PTHR46481:SF6">
    <property type="entry name" value="ZINC FINGER BED DOMAIN-CONTAINING PROTEIN RICESLEEPER 2-LIKE"/>
    <property type="match status" value="1"/>
</dbReference>
<protein>
    <recommendedName>
        <fullName evidence="3">hAT-like transposase RNase-H fold domain-containing protein</fullName>
    </recommendedName>
</protein>
<dbReference type="AlphaFoldDB" id="A0AAF1ASR4"/>
<reference evidence="1" key="1">
    <citation type="journal article" date="2016" name="Nat. Genet.">
        <title>A high-quality carrot genome assembly provides new insights into carotenoid accumulation and asterid genome evolution.</title>
        <authorList>
            <person name="Iorizzo M."/>
            <person name="Ellison S."/>
            <person name="Senalik D."/>
            <person name="Zeng P."/>
            <person name="Satapoomin P."/>
            <person name="Huang J."/>
            <person name="Bowman M."/>
            <person name="Iovene M."/>
            <person name="Sanseverino W."/>
            <person name="Cavagnaro P."/>
            <person name="Yildiz M."/>
            <person name="Macko-Podgorni A."/>
            <person name="Moranska E."/>
            <person name="Grzebelus E."/>
            <person name="Grzebelus D."/>
            <person name="Ashrafi H."/>
            <person name="Zheng Z."/>
            <person name="Cheng S."/>
            <person name="Spooner D."/>
            <person name="Van Deynze A."/>
            <person name="Simon P."/>
        </authorList>
    </citation>
    <scope>NUCLEOTIDE SEQUENCE</scope>
    <source>
        <tissue evidence="1">Leaf</tissue>
    </source>
</reference>
<gene>
    <name evidence="1" type="ORF">DCAR_0313156</name>
</gene>
<dbReference type="InterPro" id="IPR052035">
    <property type="entry name" value="ZnF_BED_domain_contain"/>
</dbReference>
<dbReference type="SUPFAM" id="SSF53098">
    <property type="entry name" value="Ribonuclease H-like"/>
    <property type="match status" value="1"/>
</dbReference>
<keyword evidence="2" id="KW-1185">Reference proteome</keyword>
<dbReference type="Proteomes" id="UP000077755">
    <property type="component" value="Chromosome 3"/>
</dbReference>
<evidence type="ECO:0008006" key="3">
    <source>
        <dbReference type="Google" id="ProtNLM"/>
    </source>
</evidence>
<dbReference type="EMBL" id="CP093345">
    <property type="protein sequence ID" value="WOG93868.1"/>
    <property type="molecule type" value="Genomic_DNA"/>
</dbReference>
<organism evidence="1 2">
    <name type="scientific">Daucus carota subsp. sativus</name>
    <name type="common">Carrot</name>
    <dbReference type="NCBI Taxonomy" id="79200"/>
    <lineage>
        <taxon>Eukaryota</taxon>
        <taxon>Viridiplantae</taxon>
        <taxon>Streptophyta</taxon>
        <taxon>Embryophyta</taxon>
        <taxon>Tracheophyta</taxon>
        <taxon>Spermatophyta</taxon>
        <taxon>Magnoliopsida</taxon>
        <taxon>eudicotyledons</taxon>
        <taxon>Gunneridae</taxon>
        <taxon>Pentapetalae</taxon>
        <taxon>asterids</taxon>
        <taxon>campanulids</taxon>
        <taxon>Apiales</taxon>
        <taxon>Apiaceae</taxon>
        <taxon>Apioideae</taxon>
        <taxon>Scandiceae</taxon>
        <taxon>Daucinae</taxon>
        <taxon>Daucus</taxon>
        <taxon>Daucus sect. Daucus</taxon>
    </lineage>
</organism>
<dbReference type="PANTHER" id="PTHR46481">
    <property type="entry name" value="ZINC FINGER BED DOMAIN-CONTAINING PROTEIN 4"/>
    <property type="match status" value="1"/>
</dbReference>
<proteinExistence type="predicted"/>
<name>A0AAF1ASR4_DAUCS</name>
<evidence type="ECO:0000313" key="1">
    <source>
        <dbReference type="EMBL" id="WOG93868.1"/>
    </source>
</evidence>
<reference evidence="1" key="2">
    <citation type="submission" date="2022-03" db="EMBL/GenBank/DDBJ databases">
        <title>Draft title - Genomic analysis of global carrot germplasm unveils the trajectory of domestication and the origin of high carotenoid orange carrot.</title>
        <authorList>
            <person name="Iorizzo M."/>
            <person name="Ellison S."/>
            <person name="Senalik D."/>
            <person name="Macko-Podgorni A."/>
            <person name="Grzebelus D."/>
            <person name="Bostan H."/>
            <person name="Rolling W."/>
            <person name="Curaba J."/>
            <person name="Simon P."/>
        </authorList>
    </citation>
    <scope>NUCLEOTIDE SEQUENCE</scope>
    <source>
        <tissue evidence="1">Leaf</tissue>
    </source>
</reference>
<evidence type="ECO:0000313" key="2">
    <source>
        <dbReference type="Proteomes" id="UP000077755"/>
    </source>
</evidence>